<accession>A0A834T937</accession>
<organism evidence="1 2">
    <name type="scientific">Senna tora</name>
    <dbReference type="NCBI Taxonomy" id="362788"/>
    <lineage>
        <taxon>Eukaryota</taxon>
        <taxon>Viridiplantae</taxon>
        <taxon>Streptophyta</taxon>
        <taxon>Embryophyta</taxon>
        <taxon>Tracheophyta</taxon>
        <taxon>Spermatophyta</taxon>
        <taxon>Magnoliopsida</taxon>
        <taxon>eudicotyledons</taxon>
        <taxon>Gunneridae</taxon>
        <taxon>Pentapetalae</taxon>
        <taxon>rosids</taxon>
        <taxon>fabids</taxon>
        <taxon>Fabales</taxon>
        <taxon>Fabaceae</taxon>
        <taxon>Caesalpinioideae</taxon>
        <taxon>Cassia clade</taxon>
        <taxon>Senna</taxon>
    </lineage>
</organism>
<name>A0A834T937_9FABA</name>
<dbReference type="PANTHER" id="PTHR44102:SF4">
    <property type="entry name" value="PROTEIN NPGR1"/>
    <property type="match status" value="1"/>
</dbReference>
<protein>
    <submittedName>
        <fullName evidence="1">Protein NPGR1</fullName>
    </submittedName>
</protein>
<gene>
    <name evidence="1" type="ORF">G2W53_031406</name>
</gene>
<reference evidence="1" key="1">
    <citation type="submission" date="2020-09" db="EMBL/GenBank/DDBJ databases">
        <title>Genome-Enabled Discovery of Anthraquinone Biosynthesis in Senna tora.</title>
        <authorList>
            <person name="Kang S.-H."/>
            <person name="Pandey R.P."/>
            <person name="Lee C.-M."/>
            <person name="Sim J.-S."/>
            <person name="Jeong J.-T."/>
            <person name="Choi B.-S."/>
            <person name="Jung M."/>
            <person name="Ginzburg D."/>
            <person name="Zhao K."/>
            <person name="Won S.Y."/>
            <person name="Oh T.-J."/>
            <person name="Yu Y."/>
            <person name="Kim N.-H."/>
            <person name="Lee O.R."/>
            <person name="Lee T.-H."/>
            <person name="Bashyal P."/>
            <person name="Kim T.-S."/>
            <person name="Lee W.-H."/>
            <person name="Kawkins C."/>
            <person name="Kim C.-K."/>
            <person name="Kim J.S."/>
            <person name="Ahn B.O."/>
            <person name="Rhee S.Y."/>
            <person name="Sohng J.K."/>
        </authorList>
    </citation>
    <scope>NUCLEOTIDE SEQUENCE</scope>
    <source>
        <tissue evidence="1">Leaf</tissue>
    </source>
</reference>
<dbReference type="SUPFAM" id="SSF48452">
    <property type="entry name" value="TPR-like"/>
    <property type="match status" value="1"/>
</dbReference>
<dbReference type="InterPro" id="IPR043376">
    <property type="entry name" value="NPG1-like"/>
</dbReference>
<dbReference type="AlphaFoldDB" id="A0A834T937"/>
<evidence type="ECO:0000313" key="2">
    <source>
        <dbReference type="Proteomes" id="UP000634136"/>
    </source>
</evidence>
<dbReference type="Proteomes" id="UP000634136">
    <property type="component" value="Unassembled WGS sequence"/>
</dbReference>
<sequence length="124" mass="14175">MDAETIVDFSLNEAGRMDQLRLLRLKAVLQIAQQQPKQTMDIHRKSRLHSQHISTAELLLKLGMQSLPIARSFLMNALRLEPTNYLAWFNLGLVSKFEGSLQQAADFFQAAYELKLSSPVQKFK</sequence>
<comment type="caution">
    <text evidence="1">The sequence shown here is derived from an EMBL/GenBank/DDBJ whole genome shotgun (WGS) entry which is preliminary data.</text>
</comment>
<dbReference type="InterPro" id="IPR011990">
    <property type="entry name" value="TPR-like_helical_dom_sf"/>
</dbReference>
<dbReference type="Gene3D" id="1.25.40.10">
    <property type="entry name" value="Tetratricopeptide repeat domain"/>
    <property type="match status" value="1"/>
</dbReference>
<evidence type="ECO:0000313" key="1">
    <source>
        <dbReference type="EMBL" id="KAF7817437.1"/>
    </source>
</evidence>
<dbReference type="OrthoDB" id="29013at2759"/>
<dbReference type="PANTHER" id="PTHR44102">
    <property type="entry name" value="PROTEIN NPG1"/>
    <property type="match status" value="1"/>
</dbReference>
<proteinExistence type="predicted"/>
<keyword evidence="2" id="KW-1185">Reference proteome</keyword>
<dbReference type="EMBL" id="JAAIUW010000009">
    <property type="protein sequence ID" value="KAF7817437.1"/>
    <property type="molecule type" value="Genomic_DNA"/>
</dbReference>